<accession>A0A8X6LY36</accession>
<proteinExistence type="predicted"/>
<evidence type="ECO:0000313" key="2">
    <source>
        <dbReference type="Proteomes" id="UP000887116"/>
    </source>
</evidence>
<gene>
    <name evidence="1" type="ORF">TNCT_445631</name>
</gene>
<protein>
    <submittedName>
        <fullName evidence="1">Uncharacterized protein</fullName>
    </submittedName>
</protein>
<dbReference type="AlphaFoldDB" id="A0A8X6LY36"/>
<comment type="caution">
    <text evidence="1">The sequence shown here is derived from an EMBL/GenBank/DDBJ whole genome shotgun (WGS) entry which is preliminary data.</text>
</comment>
<evidence type="ECO:0000313" key="1">
    <source>
        <dbReference type="EMBL" id="GFR27146.1"/>
    </source>
</evidence>
<name>A0A8X6LY36_TRICU</name>
<keyword evidence="2" id="KW-1185">Reference proteome</keyword>
<dbReference type="Proteomes" id="UP000887116">
    <property type="component" value="Unassembled WGS sequence"/>
</dbReference>
<organism evidence="1 2">
    <name type="scientific">Trichonephila clavata</name>
    <name type="common">Joro spider</name>
    <name type="synonym">Nephila clavata</name>
    <dbReference type="NCBI Taxonomy" id="2740835"/>
    <lineage>
        <taxon>Eukaryota</taxon>
        <taxon>Metazoa</taxon>
        <taxon>Ecdysozoa</taxon>
        <taxon>Arthropoda</taxon>
        <taxon>Chelicerata</taxon>
        <taxon>Arachnida</taxon>
        <taxon>Araneae</taxon>
        <taxon>Araneomorphae</taxon>
        <taxon>Entelegynae</taxon>
        <taxon>Araneoidea</taxon>
        <taxon>Nephilidae</taxon>
        <taxon>Trichonephila</taxon>
    </lineage>
</organism>
<dbReference type="EMBL" id="BMAO01028751">
    <property type="protein sequence ID" value="GFR27146.1"/>
    <property type="molecule type" value="Genomic_DNA"/>
</dbReference>
<sequence>MNSPVQLAEKLEEFEDVKRTLKQKSSNPYVKKQEFKPMEKTRRYEAPRKFGITTKTTKNTQTSMLPSLLKRTIQCHGFKERPTEICSLIVKEGLRTKEIFFGKKKITVLLQTVVVLCKFATREHKQKNNGSNKIIKEQNASHR</sequence>
<reference evidence="1" key="1">
    <citation type="submission" date="2020-07" db="EMBL/GenBank/DDBJ databases">
        <title>Multicomponent nature underlies the extraordinary mechanical properties of spider dragline silk.</title>
        <authorList>
            <person name="Kono N."/>
            <person name="Nakamura H."/>
            <person name="Mori M."/>
            <person name="Yoshida Y."/>
            <person name="Ohtoshi R."/>
            <person name="Malay A.D."/>
            <person name="Moran D.A.P."/>
            <person name="Tomita M."/>
            <person name="Numata K."/>
            <person name="Arakawa K."/>
        </authorList>
    </citation>
    <scope>NUCLEOTIDE SEQUENCE</scope>
</reference>